<gene>
    <name evidence="2" type="ORF">KIPB_008146</name>
</gene>
<dbReference type="InterPro" id="IPR011009">
    <property type="entry name" value="Kinase-like_dom_sf"/>
</dbReference>
<accession>A0A391NQT0</accession>
<keyword evidence="1" id="KW-0547">Nucleotide-binding</keyword>
<organism evidence="2 3">
    <name type="scientific">Kipferlia bialata</name>
    <dbReference type="NCBI Taxonomy" id="797122"/>
    <lineage>
        <taxon>Eukaryota</taxon>
        <taxon>Metamonada</taxon>
        <taxon>Carpediemonas-like organisms</taxon>
        <taxon>Kipferlia</taxon>
    </lineage>
</organism>
<keyword evidence="3" id="KW-1185">Reference proteome</keyword>
<proteinExistence type="predicted"/>
<dbReference type="SUPFAM" id="SSF56112">
    <property type="entry name" value="Protein kinase-like (PK-like)"/>
    <property type="match status" value="1"/>
</dbReference>
<dbReference type="GO" id="GO:0005524">
    <property type="term" value="F:ATP binding"/>
    <property type="evidence" value="ECO:0007669"/>
    <property type="project" value="UniProtKB-UniRule"/>
</dbReference>
<sequence>MPDGEDMPVVAGLERERERERAVLCMDDIPEASFSETYESVGEFLGEGCYGQVVQVRHRKTGLVCAAKFAKLEGKTPEDTELLLLSLCAPSDS</sequence>
<dbReference type="Proteomes" id="UP000265618">
    <property type="component" value="Unassembled WGS sequence"/>
</dbReference>
<dbReference type="Gene3D" id="3.30.200.20">
    <property type="entry name" value="Phosphorylase Kinase, domain 1"/>
    <property type="match status" value="1"/>
</dbReference>
<dbReference type="EMBL" id="BDIP01002450">
    <property type="protein sequence ID" value="GCA63150.1"/>
    <property type="molecule type" value="Genomic_DNA"/>
</dbReference>
<reference evidence="2 3" key="1">
    <citation type="journal article" date="2018" name="PLoS ONE">
        <title>The draft genome of Kipferlia bialata reveals reductive genome evolution in fornicate parasites.</title>
        <authorList>
            <person name="Tanifuji G."/>
            <person name="Takabayashi S."/>
            <person name="Kume K."/>
            <person name="Takagi M."/>
            <person name="Nakayama T."/>
            <person name="Kamikawa R."/>
            <person name="Inagaki Y."/>
            <person name="Hashimoto T."/>
        </authorList>
    </citation>
    <scope>NUCLEOTIDE SEQUENCE [LARGE SCALE GENOMIC DNA]</scope>
    <source>
        <strain evidence="2">NY0173</strain>
    </source>
</reference>
<dbReference type="InterPro" id="IPR017441">
    <property type="entry name" value="Protein_kinase_ATP_BS"/>
</dbReference>
<keyword evidence="1" id="KW-0067">ATP-binding</keyword>
<comment type="caution">
    <text evidence="2">The sequence shown here is derived from an EMBL/GenBank/DDBJ whole genome shotgun (WGS) entry which is preliminary data.</text>
</comment>
<name>A0A391NQT0_9EUKA</name>
<protein>
    <recommendedName>
        <fullName evidence="4">Protein kinase domain-containing protein</fullName>
    </recommendedName>
</protein>
<dbReference type="PROSITE" id="PS00107">
    <property type="entry name" value="PROTEIN_KINASE_ATP"/>
    <property type="match status" value="1"/>
</dbReference>
<evidence type="ECO:0008006" key="4">
    <source>
        <dbReference type="Google" id="ProtNLM"/>
    </source>
</evidence>
<dbReference type="AlphaFoldDB" id="A0A391NQT0"/>
<evidence type="ECO:0000256" key="1">
    <source>
        <dbReference type="PROSITE-ProRule" id="PRU10141"/>
    </source>
</evidence>
<evidence type="ECO:0000313" key="3">
    <source>
        <dbReference type="Proteomes" id="UP000265618"/>
    </source>
</evidence>
<feature type="binding site" evidence="1">
    <location>
        <position position="68"/>
    </location>
    <ligand>
        <name>ATP</name>
        <dbReference type="ChEBI" id="CHEBI:30616"/>
    </ligand>
</feature>
<evidence type="ECO:0000313" key="2">
    <source>
        <dbReference type="EMBL" id="GCA63150.1"/>
    </source>
</evidence>